<name>A0A644X5Q1_9ZZZZ</name>
<comment type="caution">
    <text evidence="1">The sequence shown here is derived from an EMBL/GenBank/DDBJ whole genome shotgun (WGS) entry which is preliminary data.</text>
</comment>
<evidence type="ECO:0000313" key="1">
    <source>
        <dbReference type="EMBL" id="MPM11472.1"/>
    </source>
</evidence>
<proteinExistence type="predicted"/>
<protein>
    <submittedName>
        <fullName evidence="1">Uncharacterized protein</fullName>
    </submittedName>
</protein>
<dbReference type="AlphaFoldDB" id="A0A644X5Q1"/>
<dbReference type="EMBL" id="VSSQ01001834">
    <property type="protein sequence ID" value="MPM11472.1"/>
    <property type="molecule type" value="Genomic_DNA"/>
</dbReference>
<sequence>MVITVDSLSTKNGIEALYRKMYDNVKFLGEVLACNSRERESSVV</sequence>
<reference evidence="1" key="1">
    <citation type="submission" date="2019-08" db="EMBL/GenBank/DDBJ databases">
        <authorList>
            <person name="Kucharzyk K."/>
            <person name="Murdoch R.W."/>
            <person name="Higgins S."/>
            <person name="Loffler F."/>
        </authorList>
    </citation>
    <scope>NUCLEOTIDE SEQUENCE</scope>
</reference>
<gene>
    <name evidence="1" type="ORF">SDC9_57818</name>
</gene>
<organism evidence="1">
    <name type="scientific">bioreactor metagenome</name>
    <dbReference type="NCBI Taxonomy" id="1076179"/>
    <lineage>
        <taxon>unclassified sequences</taxon>
        <taxon>metagenomes</taxon>
        <taxon>ecological metagenomes</taxon>
    </lineage>
</organism>
<accession>A0A644X5Q1</accession>